<dbReference type="InterPro" id="IPR012337">
    <property type="entry name" value="RNaseH-like_sf"/>
</dbReference>
<evidence type="ECO:0000256" key="4">
    <source>
        <dbReference type="ARBA" id="ARBA00022478"/>
    </source>
</evidence>
<dbReference type="Proteomes" id="UP000834106">
    <property type="component" value="Chromosome 16"/>
</dbReference>
<gene>
    <name evidence="11" type="ORF">FPE_LOCUS25659</name>
</gene>
<sequence>MLHNHKNDQLTEEELVKLQICIEDLTTAYGDIKSIYQATPYFINKLISKDQPTAKDFLKRSGLSDEIICDLNFFDQYTLEAIIIYVLSSLFHCIQETPAVRVSTLIEHLDMYVKFQANLLKNRYTAINPSKSDRIKSNYTTDNNKQATDNNKQATDNKRKSKVFYIGVLLVEFLVNRELISLSKELSFNDLYVAKKKGKYYLPINYYAICNFDLSLLPIKLNLPMVCKPMDWISTSENPSSLSDLRGGYLSMPIGDFYQNRYRLISSRDLFHFHIKFENDYTKLCKIMNDLQSHAFEINIDVLTFINQNYDLLVKSGLLMPKFLASLNIKNSIDLLRMSYLEDPSLTKISNYQNLVKEFMKRIQRARYETFIINLASAYEGYRFYLPAFLDFRGRIYRSGALHFHERDLARSLIVFSDTPYDNFQLDSDEKKDNVYMVLSSAAAFHYKKFISYDDAHQWYLDHKSVINSSDESLIQLAVSASDPYQFISKVLCIEGGKTDPRRIPITQDASASAYQLMSFFLLDKEIAKHTNLIPASYVYDQKINDIYTFFLEEIQVYLHNKMTENLLKVICPRLTRKLIKVLFMPLIYGKTVSAMSDDIFNHFSTIVETEFSQLLGRGESTIVAFHMNKFFQDRFPGIVNLMELIRNVGWLSSALSKPVFYSIPLYTTVQDYMKTKAAKILLYDRIHKKRRQVSLRIPTEDRDQRKTRSATFANFIHQKDAQIAMLMIFNMITIGAPVYTVHDNFITTAPYAMRIPNLYIYNIKENDPLLIINYYLIRNLLDGRASLHSLDKPLPLDFLKRLRIAGVDFNMPFLRCIDCDMILFAVIRLLIKYAYTTKSDYGKFTISYVMRIPSGEVPFTISNALTFREDGKDLPVYALIDQLVRKKAEDYNDSEISRINIRIYLSEMKDSATPIISDDEIASKLWECIESMVVVEPKKARTIGHRKRRYLKHLTALKPKKSQRQPFIVADIETVFRNQIHVPYAVGFLVVRPGDDLYSAETGIETYFSEDYPDFVFKTFEERSNRMLFDFIERLAVVVRQNPSIRTVYFHNLSRFDGILLLKYLVTHGDKYKVKPLMRNHRLYQIAVYLGKKRLFLLRDSLTLLTSSLDNLARNLCPQLGSKGTIPYDEVQVSRDGH</sequence>
<comment type="function">
    <text evidence="1 9">DNA-dependent RNA polymerase catalyzes the transcription of DNA into RNA using the four ribonucleoside triphosphates as substrates.</text>
</comment>
<protein>
    <recommendedName>
        <fullName evidence="3 9">DNA-directed RNA polymerase</fullName>
        <ecNumber evidence="3 9">2.7.7.6</ecNumber>
    </recommendedName>
</protein>
<comment type="catalytic activity">
    <reaction evidence="8 9">
        <text>RNA(n) + a ribonucleoside 5'-triphosphate = RNA(n+1) + diphosphate</text>
        <dbReference type="Rhea" id="RHEA:21248"/>
        <dbReference type="Rhea" id="RHEA-COMP:14527"/>
        <dbReference type="Rhea" id="RHEA-COMP:17342"/>
        <dbReference type="ChEBI" id="CHEBI:33019"/>
        <dbReference type="ChEBI" id="CHEBI:61557"/>
        <dbReference type="ChEBI" id="CHEBI:140395"/>
        <dbReference type="EC" id="2.7.7.6"/>
    </reaction>
</comment>
<dbReference type="Gene3D" id="1.10.150.20">
    <property type="entry name" value="5' to 3' exonuclease, C-terminal subdomain"/>
    <property type="match status" value="1"/>
</dbReference>
<feature type="domain" description="DNA-directed RNA polymerase C-terminal" evidence="10">
    <location>
        <begin position="436"/>
        <end position="750"/>
    </location>
</feature>
<evidence type="ECO:0000256" key="5">
    <source>
        <dbReference type="ARBA" id="ARBA00022679"/>
    </source>
</evidence>
<keyword evidence="6 9" id="KW-0548">Nucleotidyltransferase</keyword>
<organism evidence="11 12">
    <name type="scientific">Fraxinus pennsylvanica</name>
    <dbReference type="NCBI Taxonomy" id="56036"/>
    <lineage>
        <taxon>Eukaryota</taxon>
        <taxon>Viridiplantae</taxon>
        <taxon>Streptophyta</taxon>
        <taxon>Embryophyta</taxon>
        <taxon>Tracheophyta</taxon>
        <taxon>Spermatophyta</taxon>
        <taxon>Magnoliopsida</taxon>
        <taxon>eudicotyledons</taxon>
        <taxon>Gunneridae</taxon>
        <taxon>Pentapetalae</taxon>
        <taxon>asterids</taxon>
        <taxon>lamiids</taxon>
        <taxon>Lamiales</taxon>
        <taxon>Oleaceae</taxon>
        <taxon>Oleeae</taxon>
        <taxon>Fraxinus</taxon>
    </lineage>
</organism>
<comment type="similarity">
    <text evidence="2 9">Belongs to the phage and mitochondrial RNA polymerase family.</text>
</comment>
<reference evidence="11" key="1">
    <citation type="submission" date="2023-05" db="EMBL/GenBank/DDBJ databases">
        <authorList>
            <person name="Huff M."/>
        </authorList>
    </citation>
    <scope>NUCLEOTIDE SEQUENCE</scope>
</reference>
<accession>A0AAD1ZYK2</accession>
<keyword evidence="5 9" id="KW-0808">Transferase</keyword>
<dbReference type="SUPFAM" id="SSF56672">
    <property type="entry name" value="DNA/RNA polymerases"/>
    <property type="match status" value="1"/>
</dbReference>
<proteinExistence type="inferred from homology"/>
<dbReference type="PANTHER" id="PTHR10102:SF8">
    <property type="entry name" value="DNA-DIRECTED RNA POLYMERASE-RELATED"/>
    <property type="match status" value="1"/>
</dbReference>
<dbReference type="InterPro" id="IPR002092">
    <property type="entry name" value="DNA-dir_Rpol_phage-type"/>
</dbReference>
<dbReference type="InterPro" id="IPR046950">
    <property type="entry name" value="DNA-dir_Rpol_C_phage-type"/>
</dbReference>
<dbReference type="PROSITE" id="PS00900">
    <property type="entry name" value="RNA_POL_PHAGE_1"/>
    <property type="match status" value="1"/>
</dbReference>
<keyword evidence="4 9" id="KW-0240">DNA-directed RNA polymerase</keyword>
<dbReference type="GO" id="GO:0003899">
    <property type="term" value="F:DNA-directed RNA polymerase activity"/>
    <property type="evidence" value="ECO:0007669"/>
    <property type="project" value="UniProtKB-EC"/>
</dbReference>
<dbReference type="InterPro" id="IPR043502">
    <property type="entry name" value="DNA/RNA_pol_sf"/>
</dbReference>
<keyword evidence="7 9" id="KW-0804">Transcription</keyword>
<dbReference type="InterPro" id="IPR036397">
    <property type="entry name" value="RNaseH_sf"/>
</dbReference>
<evidence type="ECO:0000256" key="3">
    <source>
        <dbReference type="ARBA" id="ARBA00012418"/>
    </source>
</evidence>
<evidence type="ECO:0000256" key="6">
    <source>
        <dbReference type="ARBA" id="ARBA00022695"/>
    </source>
</evidence>
<dbReference type="PROSITE" id="PS00489">
    <property type="entry name" value="RNA_POL_PHAGE_2"/>
    <property type="match status" value="1"/>
</dbReference>
<dbReference type="Pfam" id="PF00940">
    <property type="entry name" value="RNA_pol"/>
    <property type="match status" value="1"/>
</dbReference>
<evidence type="ECO:0000256" key="9">
    <source>
        <dbReference type="RuleBase" id="RU003805"/>
    </source>
</evidence>
<dbReference type="AlphaFoldDB" id="A0AAD1ZYK2"/>
<evidence type="ECO:0000259" key="10">
    <source>
        <dbReference type="Pfam" id="PF00940"/>
    </source>
</evidence>
<dbReference type="EC" id="2.7.7.6" evidence="3 9"/>
<evidence type="ECO:0000313" key="11">
    <source>
        <dbReference type="EMBL" id="CAI9778229.1"/>
    </source>
</evidence>
<dbReference type="EMBL" id="OU503051">
    <property type="protein sequence ID" value="CAI9778229.1"/>
    <property type="molecule type" value="Genomic_DNA"/>
</dbReference>
<evidence type="ECO:0000256" key="1">
    <source>
        <dbReference type="ARBA" id="ARBA00004026"/>
    </source>
</evidence>
<dbReference type="GO" id="GO:0034245">
    <property type="term" value="C:mitochondrial DNA-directed RNA polymerase complex"/>
    <property type="evidence" value="ECO:0007669"/>
    <property type="project" value="TreeGrafter"/>
</dbReference>
<keyword evidence="12" id="KW-1185">Reference proteome</keyword>
<name>A0AAD1ZYK2_9LAMI</name>
<dbReference type="SUPFAM" id="SSF53098">
    <property type="entry name" value="Ribonuclease H-like"/>
    <property type="match status" value="1"/>
</dbReference>
<evidence type="ECO:0000256" key="8">
    <source>
        <dbReference type="ARBA" id="ARBA00048552"/>
    </source>
</evidence>
<evidence type="ECO:0000256" key="2">
    <source>
        <dbReference type="ARBA" id="ARBA00009493"/>
    </source>
</evidence>
<dbReference type="PANTHER" id="PTHR10102">
    <property type="entry name" value="DNA-DIRECTED RNA POLYMERASE, MITOCHONDRIAL"/>
    <property type="match status" value="1"/>
</dbReference>
<evidence type="ECO:0000256" key="7">
    <source>
        <dbReference type="ARBA" id="ARBA00023163"/>
    </source>
</evidence>
<dbReference type="Gene3D" id="3.30.420.10">
    <property type="entry name" value="Ribonuclease H-like superfamily/Ribonuclease H"/>
    <property type="match status" value="1"/>
</dbReference>
<dbReference type="GO" id="GO:0006390">
    <property type="term" value="P:mitochondrial transcription"/>
    <property type="evidence" value="ECO:0007669"/>
    <property type="project" value="TreeGrafter"/>
</dbReference>
<dbReference type="GO" id="GO:0003677">
    <property type="term" value="F:DNA binding"/>
    <property type="evidence" value="ECO:0007669"/>
    <property type="project" value="InterPro"/>
</dbReference>
<evidence type="ECO:0000313" key="12">
    <source>
        <dbReference type="Proteomes" id="UP000834106"/>
    </source>
</evidence>